<dbReference type="InterPro" id="IPR020846">
    <property type="entry name" value="MFS_dom"/>
</dbReference>
<dbReference type="Gene3D" id="1.20.1250.20">
    <property type="entry name" value="MFS general substrate transporter like domains"/>
    <property type="match status" value="1"/>
</dbReference>
<feature type="transmembrane region" description="Helical" evidence="4">
    <location>
        <begin position="291"/>
        <end position="310"/>
    </location>
</feature>
<evidence type="ECO:0000256" key="1">
    <source>
        <dbReference type="ARBA" id="ARBA00022692"/>
    </source>
</evidence>
<dbReference type="RefSeq" id="WP_167185838.1">
    <property type="nucleotide sequence ID" value="NZ_JAAONZ010000006.1"/>
</dbReference>
<evidence type="ECO:0000313" key="6">
    <source>
        <dbReference type="EMBL" id="NHO65944.1"/>
    </source>
</evidence>
<evidence type="ECO:0000256" key="2">
    <source>
        <dbReference type="ARBA" id="ARBA00022989"/>
    </source>
</evidence>
<keyword evidence="7" id="KW-1185">Reference proteome</keyword>
<dbReference type="PANTHER" id="PTHR11360:SF284">
    <property type="entry name" value="EG:103B4.3 PROTEIN-RELATED"/>
    <property type="match status" value="1"/>
</dbReference>
<dbReference type="InterPro" id="IPR011701">
    <property type="entry name" value="MFS"/>
</dbReference>
<keyword evidence="3 4" id="KW-0472">Membrane</keyword>
<feature type="domain" description="Major facilitator superfamily (MFS) profile" evidence="5">
    <location>
        <begin position="8"/>
        <end position="405"/>
    </location>
</feature>
<name>A0A9E5JVC1_9GAMM</name>
<feature type="transmembrane region" description="Helical" evidence="4">
    <location>
        <begin position="47"/>
        <end position="66"/>
    </location>
</feature>
<comment type="caution">
    <text evidence="6">The sequence shown here is derived from an EMBL/GenBank/DDBJ whole genome shotgun (WGS) entry which is preliminary data.</text>
</comment>
<evidence type="ECO:0000256" key="4">
    <source>
        <dbReference type="SAM" id="Phobius"/>
    </source>
</evidence>
<dbReference type="AlphaFoldDB" id="A0A9E5JVC1"/>
<feature type="transmembrane region" description="Helical" evidence="4">
    <location>
        <begin position="136"/>
        <end position="156"/>
    </location>
</feature>
<evidence type="ECO:0000256" key="3">
    <source>
        <dbReference type="ARBA" id="ARBA00023136"/>
    </source>
</evidence>
<sequence>MKFNFYQGWWQVAVALLLQGVSAASIFTGYSVVVAPFKLEFGPSNMVLMLGMTVTSLCSGLLSPSIGAALDRFSMRRLMLAGSALVAVGFLLLSITTSMVQVLVIYAVFMAMGSILLGPIASSALLARWFTRRRGLAMGIAASGSAIGGLLLPPLLQMLIDSYEWRDALRMFGVLIFALTAPVIALLVIDRPTPEQQAAEAGTAASTAGGDTAVLEPVGSVFKDRNFWLIAMIIGILFCGPMALVSNIIQFVGGMGIEASEGALLISIFSAATFTGKMLCACIVDHINKRLGLAVTLCSLAVGMLLFLQAQGFSLLVVACLITGMASGTALLFWSVILAQVYGPNRVGQMMGKMNLIIMPLTLLAPPLFGWVFDLTGSYANAFMGYMLMILLALMFLSQVQVDSGKSVAAQAAS</sequence>
<dbReference type="InterPro" id="IPR050327">
    <property type="entry name" value="Proton-linked_MCT"/>
</dbReference>
<feature type="transmembrane region" description="Helical" evidence="4">
    <location>
        <begin position="103"/>
        <end position="127"/>
    </location>
</feature>
<gene>
    <name evidence="6" type="ORF">G8770_10360</name>
</gene>
<dbReference type="PANTHER" id="PTHR11360">
    <property type="entry name" value="MONOCARBOXYLATE TRANSPORTER"/>
    <property type="match status" value="1"/>
</dbReference>
<evidence type="ECO:0000259" key="5">
    <source>
        <dbReference type="PROSITE" id="PS50850"/>
    </source>
</evidence>
<keyword evidence="1 4" id="KW-0812">Transmembrane</keyword>
<feature type="transmembrane region" description="Helical" evidence="4">
    <location>
        <begin position="168"/>
        <end position="189"/>
    </location>
</feature>
<feature type="transmembrane region" description="Helical" evidence="4">
    <location>
        <begin position="316"/>
        <end position="342"/>
    </location>
</feature>
<feature type="transmembrane region" description="Helical" evidence="4">
    <location>
        <begin position="264"/>
        <end position="284"/>
    </location>
</feature>
<reference evidence="6" key="1">
    <citation type="submission" date="2020-03" db="EMBL/GenBank/DDBJ databases">
        <authorList>
            <person name="Guo F."/>
        </authorList>
    </citation>
    <scope>NUCLEOTIDE SEQUENCE</scope>
    <source>
        <strain evidence="6">JCM 30134</strain>
    </source>
</reference>
<organism evidence="6 7">
    <name type="scientific">Pseudomaricurvus hydrocarbonicus</name>
    <dbReference type="NCBI Taxonomy" id="1470433"/>
    <lineage>
        <taxon>Bacteria</taxon>
        <taxon>Pseudomonadati</taxon>
        <taxon>Pseudomonadota</taxon>
        <taxon>Gammaproteobacteria</taxon>
        <taxon>Cellvibrionales</taxon>
        <taxon>Cellvibrionaceae</taxon>
        <taxon>Pseudomaricurvus</taxon>
    </lineage>
</organism>
<protein>
    <submittedName>
        <fullName evidence="6">MFS transporter</fullName>
    </submittedName>
</protein>
<dbReference type="Proteomes" id="UP000787472">
    <property type="component" value="Unassembled WGS sequence"/>
</dbReference>
<keyword evidence="2 4" id="KW-1133">Transmembrane helix</keyword>
<feature type="transmembrane region" description="Helical" evidence="4">
    <location>
        <begin position="354"/>
        <end position="373"/>
    </location>
</feature>
<accession>A0A9E5JVC1</accession>
<dbReference type="SUPFAM" id="SSF103473">
    <property type="entry name" value="MFS general substrate transporter"/>
    <property type="match status" value="1"/>
</dbReference>
<evidence type="ECO:0000313" key="7">
    <source>
        <dbReference type="Proteomes" id="UP000787472"/>
    </source>
</evidence>
<proteinExistence type="predicted"/>
<dbReference type="PROSITE" id="PS50850">
    <property type="entry name" value="MFS"/>
    <property type="match status" value="1"/>
</dbReference>
<dbReference type="Pfam" id="PF07690">
    <property type="entry name" value="MFS_1"/>
    <property type="match status" value="1"/>
</dbReference>
<feature type="transmembrane region" description="Helical" evidence="4">
    <location>
        <begin position="78"/>
        <end position="97"/>
    </location>
</feature>
<dbReference type="GO" id="GO:0022857">
    <property type="term" value="F:transmembrane transporter activity"/>
    <property type="evidence" value="ECO:0007669"/>
    <property type="project" value="InterPro"/>
</dbReference>
<dbReference type="EMBL" id="JAAONZ010000006">
    <property type="protein sequence ID" value="NHO65944.1"/>
    <property type="molecule type" value="Genomic_DNA"/>
</dbReference>
<feature type="transmembrane region" description="Helical" evidence="4">
    <location>
        <begin position="227"/>
        <end position="252"/>
    </location>
</feature>
<feature type="transmembrane region" description="Helical" evidence="4">
    <location>
        <begin position="379"/>
        <end position="397"/>
    </location>
</feature>
<dbReference type="InterPro" id="IPR036259">
    <property type="entry name" value="MFS_trans_sf"/>
</dbReference>